<evidence type="ECO:0000313" key="2">
    <source>
        <dbReference type="Proteomes" id="UP000290289"/>
    </source>
</evidence>
<comment type="caution">
    <text evidence="1">The sequence shown here is derived from an EMBL/GenBank/DDBJ whole genome shotgun (WGS) entry which is preliminary data.</text>
</comment>
<keyword evidence="2" id="KW-1185">Reference proteome</keyword>
<gene>
    <name evidence="1" type="ORF">DVH24_019157</name>
</gene>
<organism evidence="1 2">
    <name type="scientific">Malus domestica</name>
    <name type="common">Apple</name>
    <name type="synonym">Pyrus malus</name>
    <dbReference type="NCBI Taxonomy" id="3750"/>
    <lineage>
        <taxon>Eukaryota</taxon>
        <taxon>Viridiplantae</taxon>
        <taxon>Streptophyta</taxon>
        <taxon>Embryophyta</taxon>
        <taxon>Tracheophyta</taxon>
        <taxon>Spermatophyta</taxon>
        <taxon>Magnoliopsida</taxon>
        <taxon>eudicotyledons</taxon>
        <taxon>Gunneridae</taxon>
        <taxon>Pentapetalae</taxon>
        <taxon>rosids</taxon>
        <taxon>fabids</taxon>
        <taxon>Rosales</taxon>
        <taxon>Rosaceae</taxon>
        <taxon>Amygdaloideae</taxon>
        <taxon>Maleae</taxon>
        <taxon>Malus</taxon>
    </lineage>
</organism>
<protein>
    <submittedName>
        <fullName evidence="1">Uncharacterized protein</fullName>
    </submittedName>
</protein>
<proteinExistence type="predicted"/>
<accession>A0A498I038</accession>
<dbReference type="AlphaFoldDB" id="A0A498I038"/>
<reference evidence="1 2" key="1">
    <citation type="submission" date="2018-10" db="EMBL/GenBank/DDBJ databases">
        <title>A high-quality apple genome assembly.</title>
        <authorList>
            <person name="Hu J."/>
        </authorList>
    </citation>
    <scope>NUCLEOTIDE SEQUENCE [LARGE SCALE GENOMIC DNA]</scope>
    <source>
        <strain evidence="2">cv. HFTH1</strain>
        <tissue evidence="1">Young leaf</tissue>
    </source>
</reference>
<dbReference type="EMBL" id="RDQH01000340">
    <property type="protein sequence ID" value="RXH76269.1"/>
    <property type="molecule type" value="Genomic_DNA"/>
</dbReference>
<evidence type="ECO:0000313" key="1">
    <source>
        <dbReference type="EMBL" id="RXH76269.1"/>
    </source>
</evidence>
<name>A0A498I038_MALDO</name>
<dbReference type="Proteomes" id="UP000290289">
    <property type="component" value="Chromosome 14"/>
</dbReference>
<sequence>MGLAFPVLFGAFVQGYNRPPSRKNLYVPADDPGSASPQQFSFFWELEIKIVGLDSGESEAKMYITRIKKSVSFLTYQPHKK</sequence>